<dbReference type="InterPro" id="IPR050090">
    <property type="entry name" value="Tyrosine_recombinase_XerCD"/>
</dbReference>
<keyword evidence="4" id="KW-0233">DNA recombination</keyword>
<dbReference type="InterPro" id="IPR013762">
    <property type="entry name" value="Integrase-like_cat_sf"/>
</dbReference>
<dbReference type="SUPFAM" id="SSF56349">
    <property type="entry name" value="DNA breaking-rejoining enzymes"/>
    <property type="match status" value="1"/>
</dbReference>
<dbReference type="PANTHER" id="PTHR30349:SF41">
    <property type="entry name" value="INTEGRASE_RECOMBINASE PROTEIN MJ0367-RELATED"/>
    <property type="match status" value="1"/>
</dbReference>
<comment type="similarity">
    <text evidence="1">Belongs to the 'phage' integrase family.</text>
</comment>
<dbReference type="EMBL" id="JXSL01000035">
    <property type="protein sequence ID" value="KIL96694.1"/>
    <property type="molecule type" value="Genomic_DNA"/>
</dbReference>
<evidence type="ECO:0000256" key="4">
    <source>
        <dbReference type="ARBA" id="ARBA00023172"/>
    </source>
</evidence>
<dbReference type="STRING" id="272627.CCC_01560"/>
<evidence type="ECO:0000313" key="5">
    <source>
        <dbReference type="EMBL" id="KIL96694.1"/>
    </source>
</evidence>
<keyword evidence="2" id="KW-0229">DNA integration</keyword>
<name>A0A0C2YAD7_PARME</name>
<reference evidence="5 6" key="1">
    <citation type="submission" date="2015-01" db="EMBL/GenBank/DDBJ databases">
        <title>Genome Sequence of Magnetospirillum magnetotacticum Strain MS-1.</title>
        <authorList>
            <person name="Marinov G.K."/>
            <person name="Smalley M.D."/>
            <person name="DeSalvo G."/>
        </authorList>
    </citation>
    <scope>NUCLEOTIDE SEQUENCE [LARGE SCALE GENOMIC DNA]</scope>
    <source>
        <strain evidence="5 6">MS-1</strain>
    </source>
</reference>
<keyword evidence="6" id="KW-1185">Reference proteome</keyword>
<dbReference type="CDD" id="cd01184">
    <property type="entry name" value="INT_C_like_1"/>
    <property type="match status" value="1"/>
</dbReference>
<dbReference type="InterPro" id="IPR010998">
    <property type="entry name" value="Integrase_recombinase_N"/>
</dbReference>
<dbReference type="Gene3D" id="1.10.150.130">
    <property type="match status" value="1"/>
</dbReference>
<dbReference type="Gene3D" id="1.10.443.10">
    <property type="entry name" value="Intergrase catalytic core"/>
    <property type="match status" value="1"/>
</dbReference>
<dbReference type="AlphaFoldDB" id="A0A0C2YAD7"/>
<dbReference type="InterPro" id="IPR011010">
    <property type="entry name" value="DNA_brk_join_enz"/>
</dbReference>
<sequence>MVEPFISEKTTRAKVSTKTQDDYRASLRLFLQVVGADRPVAAITDEEVVKFKEMLLQCPTNFRKRLKTDNLEEAIRRNSALPENKRLDCLDGKTINEKYLSNIKTFFTWAKANKKVKESPAIGVRAEQPARDVSDERDPFNLDDMRVIFGAPIFTGCRSAHFRHEPGDLRLNDHHFWTPLIAAFSGCRMNEIGQLTKADIVQLNDMPHFLITNADDDHKVKTRAGKRYIPVHGELIALGFLDFVNSIKSGRLFPEWEMGQDGYYSSSFSKKFSRFLKSIGIKTDKKSFHSFRHSFKDAMRAARLDGPTQDLFMGHEDSTVQRRYGIGTPIQEQSEDFLRITYKGLDLRSLKRVMPGK</sequence>
<protein>
    <submittedName>
        <fullName evidence="5">Integrase</fullName>
    </submittedName>
</protein>
<evidence type="ECO:0000313" key="6">
    <source>
        <dbReference type="Proteomes" id="UP000031971"/>
    </source>
</evidence>
<dbReference type="Proteomes" id="UP000031971">
    <property type="component" value="Unassembled WGS sequence"/>
</dbReference>
<proteinExistence type="inferred from homology"/>
<accession>A0A0C2YAD7</accession>
<organism evidence="5 6">
    <name type="scientific">Paramagnetospirillum magnetotacticum MS-1</name>
    <dbReference type="NCBI Taxonomy" id="272627"/>
    <lineage>
        <taxon>Bacteria</taxon>
        <taxon>Pseudomonadati</taxon>
        <taxon>Pseudomonadota</taxon>
        <taxon>Alphaproteobacteria</taxon>
        <taxon>Rhodospirillales</taxon>
        <taxon>Magnetospirillaceae</taxon>
        <taxon>Paramagnetospirillum</taxon>
    </lineage>
</organism>
<dbReference type="GO" id="GO:0006310">
    <property type="term" value="P:DNA recombination"/>
    <property type="evidence" value="ECO:0007669"/>
    <property type="project" value="UniProtKB-KW"/>
</dbReference>
<evidence type="ECO:0000256" key="1">
    <source>
        <dbReference type="ARBA" id="ARBA00008857"/>
    </source>
</evidence>
<dbReference type="PANTHER" id="PTHR30349">
    <property type="entry name" value="PHAGE INTEGRASE-RELATED"/>
    <property type="match status" value="1"/>
</dbReference>
<evidence type="ECO:0000256" key="3">
    <source>
        <dbReference type="ARBA" id="ARBA00023125"/>
    </source>
</evidence>
<keyword evidence="3" id="KW-0238">DNA-binding</keyword>
<comment type="caution">
    <text evidence="5">The sequence shown here is derived from an EMBL/GenBank/DDBJ whole genome shotgun (WGS) entry which is preliminary data.</text>
</comment>
<dbReference type="GO" id="GO:0015074">
    <property type="term" value="P:DNA integration"/>
    <property type="evidence" value="ECO:0007669"/>
    <property type="project" value="UniProtKB-KW"/>
</dbReference>
<evidence type="ECO:0000256" key="2">
    <source>
        <dbReference type="ARBA" id="ARBA00022908"/>
    </source>
</evidence>
<gene>
    <name evidence="5" type="ORF">CCC_01560</name>
</gene>
<dbReference type="GO" id="GO:0003677">
    <property type="term" value="F:DNA binding"/>
    <property type="evidence" value="ECO:0007669"/>
    <property type="project" value="UniProtKB-KW"/>
</dbReference>